<evidence type="ECO:0000256" key="11">
    <source>
        <dbReference type="ARBA" id="ARBA00023242"/>
    </source>
</evidence>
<evidence type="ECO:0000259" key="17">
    <source>
        <dbReference type="PROSITE" id="PS51788"/>
    </source>
</evidence>
<dbReference type="Gene3D" id="2.30.130.40">
    <property type="entry name" value="LON domain-like"/>
    <property type="match status" value="1"/>
</dbReference>
<dbReference type="InterPro" id="IPR034750">
    <property type="entry name" value="CULT"/>
</dbReference>
<dbReference type="GO" id="GO:0031464">
    <property type="term" value="C:Cul4A-RING E3 ubiquitin ligase complex"/>
    <property type="evidence" value="ECO:0007669"/>
    <property type="project" value="TreeGrafter"/>
</dbReference>
<comment type="subunit">
    <text evidence="14">Likely a component of a DCX (DDB1-CUL4-X-box) protein ligase complex. May interact with pic/DDB1.</text>
</comment>
<comment type="subcellular location">
    <subcellularLocation>
        <location evidence="2">Cytoplasm</location>
    </subcellularLocation>
    <subcellularLocation>
        <location evidence="1">Nucleus</location>
    </subcellularLocation>
</comment>
<keyword evidence="19" id="KW-1185">Reference proteome</keyword>
<accession>A0AAX6F983</accession>
<dbReference type="PROSITE" id="PS51788">
    <property type="entry name" value="CULT"/>
    <property type="match status" value="1"/>
</dbReference>
<dbReference type="Pfam" id="PF02190">
    <property type="entry name" value="LON_substr_bdg"/>
    <property type="match status" value="1"/>
</dbReference>
<dbReference type="AlphaFoldDB" id="A0AAX6F983"/>
<gene>
    <name evidence="18" type="ORF">M6B38_146100</name>
</gene>
<evidence type="ECO:0000256" key="4">
    <source>
        <dbReference type="ARBA" id="ARBA00005293"/>
    </source>
</evidence>
<proteinExistence type="inferred from homology"/>
<evidence type="ECO:0000256" key="2">
    <source>
        <dbReference type="ARBA" id="ARBA00004496"/>
    </source>
</evidence>
<feature type="region of interest" description="Disordered" evidence="15">
    <location>
        <begin position="294"/>
        <end position="314"/>
    </location>
</feature>
<dbReference type="InterPro" id="IPR004910">
    <property type="entry name" value="Yippee/Mis18/Cereblon"/>
</dbReference>
<dbReference type="FunFam" id="2.30.130.40:FF:000009">
    <property type="entry name" value="ATP-dependent protease La domain-containing protein"/>
    <property type="match status" value="1"/>
</dbReference>
<name>A0AAX6F983_IRIPA</name>
<dbReference type="Gene3D" id="1.20.58.1480">
    <property type="match status" value="1"/>
</dbReference>
<keyword evidence="7" id="KW-0963">Cytoplasm</keyword>
<dbReference type="GO" id="GO:0016567">
    <property type="term" value="P:protein ubiquitination"/>
    <property type="evidence" value="ECO:0007669"/>
    <property type="project" value="TreeGrafter"/>
</dbReference>
<dbReference type="InterPro" id="IPR015947">
    <property type="entry name" value="PUA-like_sf"/>
</dbReference>
<evidence type="ECO:0000256" key="1">
    <source>
        <dbReference type="ARBA" id="ARBA00004123"/>
    </source>
</evidence>
<dbReference type="InterPro" id="IPR046336">
    <property type="entry name" value="Lon_prtase_N_sf"/>
</dbReference>
<evidence type="ECO:0000256" key="6">
    <source>
        <dbReference type="ARBA" id="ARBA00014394"/>
    </source>
</evidence>
<feature type="compositionally biased region" description="Acidic residues" evidence="15">
    <location>
        <begin position="29"/>
        <end position="46"/>
    </location>
</feature>
<comment type="function">
    <text evidence="13">Substrate recognition component of a DCX (DDB1-CUL4-X-box) E3 protein ligase complex that mediates the ubiquitination and subsequent proteasomal degradation of target proteins. Has an essential role in mediating growth by negatively regulating insulin signaling. It also has a role in maintaining presynaptic function in the neuromuscular junction synapses of third-instar larvae.</text>
</comment>
<keyword evidence="11" id="KW-0539">Nucleus</keyword>
<dbReference type="Pfam" id="PF03226">
    <property type="entry name" value="Yippee-Mis18"/>
    <property type="match status" value="1"/>
</dbReference>
<evidence type="ECO:0000313" key="19">
    <source>
        <dbReference type="Proteomes" id="UP001140949"/>
    </source>
</evidence>
<dbReference type="Proteomes" id="UP001140949">
    <property type="component" value="Unassembled WGS sequence"/>
</dbReference>
<dbReference type="Gene3D" id="2.170.150.20">
    <property type="entry name" value="Peptide methionine sulfoxide reductase"/>
    <property type="match status" value="1"/>
</dbReference>
<organism evidence="18 19">
    <name type="scientific">Iris pallida</name>
    <name type="common">Sweet iris</name>
    <dbReference type="NCBI Taxonomy" id="29817"/>
    <lineage>
        <taxon>Eukaryota</taxon>
        <taxon>Viridiplantae</taxon>
        <taxon>Streptophyta</taxon>
        <taxon>Embryophyta</taxon>
        <taxon>Tracheophyta</taxon>
        <taxon>Spermatophyta</taxon>
        <taxon>Magnoliopsida</taxon>
        <taxon>Liliopsida</taxon>
        <taxon>Asparagales</taxon>
        <taxon>Iridaceae</taxon>
        <taxon>Iridoideae</taxon>
        <taxon>Irideae</taxon>
        <taxon>Iris</taxon>
    </lineage>
</organism>
<evidence type="ECO:0000256" key="15">
    <source>
        <dbReference type="SAM" id="MobiDB-lite"/>
    </source>
</evidence>
<evidence type="ECO:0000256" key="13">
    <source>
        <dbReference type="ARBA" id="ARBA00046075"/>
    </source>
</evidence>
<dbReference type="PANTHER" id="PTHR14255">
    <property type="entry name" value="CEREBLON"/>
    <property type="match status" value="1"/>
</dbReference>
<evidence type="ECO:0000259" key="16">
    <source>
        <dbReference type="PROSITE" id="PS51787"/>
    </source>
</evidence>
<evidence type="ECO:0000256" key="5">
    <source>
        <dbReference type="ARBA" id="ARBA00009142"/>
    </source>
</evidence>
<dbReference type="InterPro" id="IPR003111">
    <property type="entry name" value="Lon_prtase_N"/>
</dbReference>
<comment type="pathway">
    <text evidence="3">Protein modification; protein ubiquitination.</text>
</comment>
<evidence type="ECO:0000256" key="7">
    <source>
        <dbReference type="ARBA" id="ARBA00022490"/>
    </source>
</evidence>
<reference evidence="18" key="1">
    <citation type="journal article" date="2023" name="GigaByte">
        <title>Genome assembly of the bearded iris, Iris pallida Lam.</title>
        <authorList>
            <person name="Bruccoleri R.E."/>
            <person name="Oakeley E.J."/>
            <person name="Faust A.M.E."/>
            <person name="Altorfer M."/>
            <person name="Dessus-Babus S."/>
            <person name="Burckhardt D."/>
            <person name="Oertli M."/>
            <person name="Naumann U."/>
            <person name="Petersen F."/>
            <person name="Wong J."/>
        </authorList>
    </citation>
    <scope>NUCLEOTIDE SEQUENCE</scope>
    <source>
        <strain evidence="18">GSM-AAB239-AS_SAM_17_03QT</strain>
    </source>
</reference>
<feature type="domain" description="CULT" evidence="17">
    <location>
        <begin position="444"/>
        <end position="551"/>
    </location>
</feature>
<dbReference type="SMART" id="SM00464">
    <property type="entry name" value="LON"/>
    <property type="match status" value="1"/>
</dbReference>
<protein>
    <recommendedName>
        <fullName evidence="6">Protein cereblon</fullName>
    </recommendedName>
    <alternativeName>
        <fullName evidence="12">Protein ohgata</fullName>
    </alternativeName>
</protein>
<evidence type="ECO:0000256" key="12">
    <source>
        <dbReference type="ARBA" id="ARBA00030079"/>
    </source>
</evidence>
<keyword evidence="9" id="KW-0833">Ubl conjugation pathway</keyword>
<sequence>MDDRERLLENERLQMEQIRELDLEELQIEEVDHDFNPSDEEEDGDDTGPNAYDAFLSSDGGAGPYGGFTFNTSLASLHTYLGEVDDTHGRLAFLDGGAIFNLPMFYLEGVVLFPGATLPLRVIQSGFKAAVERALKQLDAPFTIGVVRVYRHPDDGMIRFATTGTTAEIRQFRQLDDGSLNVVARGQQRFHLRRRWIDVEGAPCAEVQIVQEDTPLRTPKDAFGQLASVGNFRKCSFPCTVPVDPFPEKQHGHEDAESSSECMSVASTGSDNSELCMRMCSSLSDFPSRHQWLDESSSEDEESVHRRRQKLQKSCLSSRSSASCYNHKKLDWESSPEKGSTDDEISKGGRSNIFTKRINRAAMSFWPHWVYQMYDSYALARRAADLWEKIIGNPRLDDYIKKPDLLSFYIASKLPVSVSTRQELLEIDGISYRLRREIEFLKCFNLVRCKNCLTLIAKRSDMVVMSSDGPLNAYVNPHGYVHEIITVYNASGLALMGSPVKKHSWFPGYAWTITNCAVCESNMGWLFTATKKNLLPRSFWGIRSSQVADDISNMEGERQST</sequence>
<dbReference type="CDD" id="cd15777">
    <property type="entry name" value="CRBN_C_like"/>
    <property type="match status" value="1"/>
</dbReference>
<dbReference type="FunFam" id="1.20.58.1480:FF:000007">
    <property type="entry name" value="Lon protease homolog"/>
    <property type="match status" value="1"/>
</dbReference>
<keyword evidence="10" id="KW-0862">Zinc</keyword>
<evidence type="ECO:0000256" key="9">
    <source>
        <dbReference type="ARBA" id="ARBA00022786"/>
    </source>
</evidence>
<comment type="caution">
    <text evidence="18">The sequence shown here is derived from an EMBL/GenBank/DDBJ whole genome shotgun (WGS) entry which is preliminary data.</text>
</comment>
<keyword evidence="8" id="KW-0479">Metal-binding</keyword>
<dbReference type="PROSITE" id="PS51787">
    <property type="entry name" value="LON_N"/>
    <property type="match status" value="1"/>
</dbReference>
<comment type="similarity">
    <text evidence="5">Belongs to the 4-toluene sulfonate uptake permease (TSUP) (TC 2.A.102) family.</text>
</comment>
<comment type="similarity">
    <text evidence="4">Belongs to the CRBN family.</text>
</comment>
<feature type="region of interest" description="Disordered" evidence="15">
    <location>
        <begin position="29"/>
        <end position="51"/>
    </location>
</feature>
<reference evidence="18" key="2">
    <citation type="submission" date="2023-04" db="EMBL/GenBank/DDBJ databases">
        <authorList>
            <person name="Bruccoleri R.E."/>
            <person name="Oakeley E.J."/>
            <person name="Faust A.-M."/>
            <person name="Dessus-Babus S."/>
            <person name="Altorfer M."/>
            <person name="Burckhardt D."/>
            <person name="Oertli M."/>
            <person name="Naumann U."/>
            <person name="Petersen F."/>
            <person name="Wong J."/>
        </authorList>
    </citation>
    <scope>NUCLEOTIDE SEQUENCE</scope>
    <source>
        <strain evidence="18">GSM-AAB239-AS_SAM_17_03QT</strain>
        <tissue evidence="18">Leaf</tissue>
    </source>
</reference>
<feature type="domain" description="Lon N-terminal" evidence="16">
    <location>
        <begin position="102"/>
        <end position="445"/>
    </location>
</feature>
<evidence type="ECO:0000256" key="3">
    <source>
        <dbReference type="ARBA" id="ARBA00004906"/>
    </source>
</evidence>
<evidence type="ECO:0000256" key="8">
    <source>
        <dbReference type="ARBA" id="ARBA00022723"/>
    </source>
</evidence>
<evidence type="ECO:0000256" key="14">
    <source>
        <dbReference type="ARBA" id="ARBA00046796"/>
    </source>
</evidence>
<evidence type="ECO:0000256" key="10">
    <source>
        <dbReference type="ARBA" id="ARBA00022833"/>
    </source>
</evidence>
<dbReference type="SUPFAM" id="SSF88697">
    <property type="entry name" value="PUA domain-like"/>
    <property type="match status" value="2"/>
</dbReference>
<dbReference type="FunFam" id="2.170.150.20:FF:000005">
    <property type="entry name" value="Blast:Protein cereblon homolog"/>
    <property type="match status" value="1"/>
</dbReference>
<dbReference type="EMBL" id="JANAVB010030817">
    <property type="protein sequence ID" value="KAJ6812882.1"/>
    <property type="molecule type" value="Genomic_DNA"/>
</dbReference>
<evidence type="ECO:0000313" key="18">
    <source>
        <dbReference type="EMBL" id="KAJ6812882.1"/>
    </source>
</evidence>
<dbReference type="PANTHER" id="PTHR14255:SF4">
    <property type="entry name" value="PROTEIN CEREBLON"/>
    <property type="match status" value="1"/>
</dbReference>